<dbReference type="AlphaFoldDB" id="A0A1V2I4H0"/>
<name>A0A1V2I4H0_9ACTN</name>
<gene>
    <name evidence="2" type="ORF">BL253_26605</name>
</gene>
<proteinExistence type="predicted"/>
<organism evidence="2 3">
    <name type="scientific">Pseudofrankia asymbiotica</name>
    <dbReference type="NCBI Taxonomy" id="1834516"/>
    <lineage>
        <taxon>Bacteria</taxon>
        <taxon>Bacillati</taxon>
        <taxon>Actinomycetota</taxon>
        <taxon>Actinomycetes</taxon>
        <taxon>Frankiales</taxon>
        <taxon>Frankiaceae</taxon>
        <taxon>Pseudofrankia</taxon>
    </lineage>
</organism>
<feature type="region of interest" description="Disordered" evidence="1">
    <location>
        <begin position="41"/>
        <end position="72"/>
    </location>
</feature>
<dbReference type="Proteomes" id="UP000188929">
    <property type="component" value="Unassembled WGS sequence"/>
</dbReference>
<reference evidence="3" key="1">
    <citation type="submission" date="2016-10" db="EMBL/GenBank/DDBJ databases">
        <title>Frankia sp. NRRL B-16386 Genome sequencing.</title>
        <authorList>
            <person name="Ghodhbane-Gtari F."/>
            <person name="Swanson E."/>
            <person name="Gueddou A."/>
            <person name="Hezbri K."/>
            <person name="Ktari K."/>
            <person name="Nouioui I."/>
            <person name="Morris K."/>
            <person name="Simpson S."/>
            <person name="Abebe-Akele F."/>
            <person name="Thomas K."/>
            <person name="Gtari M."/>
            <person name="Tisa L.S."/>
        </authorList>
    </citation>
    <scope>NUCLEOTIDE SEQUENCE [LARGE SCALE GENOMIC DNA]</scope>
    <source>
        <strain evidence="3">NRRL B-16386</strain>
    </source>
</reference>
<accession>A0A1V2I4H0</accession>
<protein>
    <submittedName>
        <fullName evidence="2">Uncharacterized protein</fullName>
    </submittedName>
</protein>
<keyword evidence="3" id="KW-1185">Reference proteome</keyword>
<comment type="caution">
    <text evidence="2">The sequence shown here is derived from an EMBL/GenBank/DDBJ whole genome shotgun (WGS) entry which is preliminary data.</text>
</comment>
<dbReference type="EMBL" id="MOMC01000057">
    <property type="protein sequence ID" value="ONH25755.1"/>
    <property type="molecule type" value="Genomic_DNA"/>
</dbReference>
<sequence>MITVSPAARPARCRGGGFAWQVQVIARCDGRSTQERVRRHVGLGGAGGPADDTAARPLAGESGRQASGGTET</sequence>
<evidence type="ECO:0000313" key="3">
    <source>
        <dbReference type="Proteomes" id="UP000188929"/>
    </source>
</evidence>
<evidence type="ECO:0000313" key="2">
    <source>
        <dbReference type="EMBL" id="ONH25755.1"/>
    </source>
</evidence>
<evidence type="ECO:0000256" key="1">
    <source>
        <dbReference type="SAM" id="MobiDB-lite"/>
    </source>
</evidence>